<evidence type="ECO:0000256" key="1">
    <source>
        <dbReference type="SAM" id="Phobius"/>
    </source>
</evidence>
<protein>
    <submittedName>
        <fullName evidence="2">Uncharacterized protein</fullName>
    </submittedName>
</protein>
<keyword evidence="1" id="KW-1133">Transmembrane helix</keyword>
<keyword evidence="3" id="KW-1185">Reference proteome</keyword>
<keyword evidence="1" id="KW-0812">Transmembrane</keyword>
<dbReference type="Proteomes" id="UP000792220">
    <property type="component" value="Genome"/>
</dbReference>
<dbReference type="GeneID" id="15613182"/>
<name>A0A916KPN3_CBEPV</name>
<accession>A0A916KPN3</accession>
<dbReference type="EMBL" id="HF679132">
    <property type="protein sequence ID" value="CCU55760.1"/>
    <property type="molecule type" value="Genomic_DNA"/>
</dbReference>
<dbReference type="RefSeq" id="YP_008004262.1">
    <property type="nucleotide sequence ID" value="NC_021248.1"/>
</dbReference>
<evidence type="ECO:0000313" key="3">
    <source>
        <dbReference type="Proteomes" id="UP000792220"/>
    </source>
</evidence>
<evidence type="ECO:0000313" key="2">
    <source>
        <dbReference type="EMBL" id="CCU55760.1"/>
    </source>
</evidence>
<feature type="transmembrane region" description="Helical" evidence="1">
    <location>
        <begin position="32"/>
        <end position="57"/>
    </location>
</feature>
<sequence length="127" mass="15029">MDYIFKKPNKQYIEYNIILDYYIKKEFTIYHYMGIIFSWLLILISLISLFCIFNMIINDTINILIAIIFIIVVLGTSIYIVLLSDIRMSAMSNIIIDLYNKIEKYENINKNTAIDNILPTYDSLYSI</sequence>
<proteinExistence type="predicted"/>
<reference evidence="2" key="1">
    <citation type="journal article" date="2013" name="J. Virol.">
        <title>New Insights into the Evolution of Entomopoxvirinae from the Complete Genome Sequences of Four Entomopoxviruses Infecting Adoxophyes honmai, Choristoneura biennis, Choristoneura rosaceana, and Mythimna separata.</title>
        <authorList>
            <person name="Theze J."/>
            <person name="Takatsuka J."/>
            <person name="Li Z."/>
            <person name="Gallais J."/>
            <person name="Doucet D."/>
            <person name="Arif B."/>
            <person name="Nakai M."/>
            <person name="Herniou E.A."/>
        </authorList>
    </citation>
    <scope>NUCLEOTIDE SEQUENCE</scope>
</reference>
<organismHost>
    <name type="scientific">Choristoneura fumiferana</name>
    <name type="common">Spruce budworm moth</name>
    <name type="synonym">Archips fumiferana</name>
    <dbReference type="NCBI Taxonomy" id="7141"/>
</organismHost>
<feature type="transmembrane region" description="Helical" evidence="1">
    <location>
        <begin position="63"/>
        <end position="82"/>
    </location>
</feature>
<keyword evidence="1" id="KW-0472">Membrane</keyword>
<gene>
    <name evidence="2" type="ORF">CHBEV_192</name>
</gene>
<dbReference type="KEGG" id="vg:15613182"/>
<organism evidence="2 3">
    <name type="scientific">Choristoneura biennis entomopoxvirus</name>
    <name type="common">CbEPV</name>
    <dbReference type="NCBI Taxonomy" id="10288"/>
    <lineage>
        <taxon>Viruses</taxon>
        <taxon>Varidnaviria</taxon>
        <taxon>Bamfordvirae</taxon>
        <taxon>Nucleocytoviricota</taxon>
        <taxon>Pokkesviricetes</taxon>
        <taxon>Chitovirales</taxon>
        <taxon>Poxviridae</taxon>
        <taxon>Entomopoxvirinae</taxon>
        <taxon>Betaentomopoxvirus</taxon>
        <taxon>Betaentomopoxvirus cbiennis</taxon>
    </lineage>
</organism>